<dbReference type="GO" id="GO:0006814">
    <property type="term" value="P:sodium ion transport"/>
    <property type="evidence" value="ECO:0007669"/>
    <property type="project" value="UniProtKB-KW"/>
</dbReference>
<evidence type="ECO:0000256" key="10">
    <source>
        <dbReference type="ARBA" id="ARBA00023136"/>
    </source>
</evidence>
<evidence type="ECO:0000256" key="1">
    <source>
        <dbReference type="ARBA" id="ARBA00004651"/>
    </source>
</evidence>
<dbReference type="PROSITE" id="PS50283">
    <property type="entry name" value="NA_SOLUT_SYMP_3"/>
    <property type="match status" value="1"/>
</dbReference>
<keyword evidence="10 14" id="KW-0472">Membrane</keyword>
<accession>A0A1B9P0I8</accession>
<keyword evidence="5 14" id="KW-0812">Transmembrane</keyword>
<evidence type="ECO:0000256" key="4">
    <source>
        <dbReference type="ARBA" id="ARBA00022475"/>
    </source>
</evidence>
<reference evidence="15 16" key="1">
    <citation type="submission" date="2016-06" db="EMBL/GenBank/DDBJ databases">
        <authorList>
            <person name="Kjaerup R.B."/>
            <person name="Dalgaard T.S."/>
            <person name="Juul-Madsen H.R."/>
        </authorList>
    </citation>
    <scope>NUCLEOTIDE SEQUENCE [LARGE SCALE GENOMIC DNA]</scope>
    <source>
        <strain evidence="15 16">1S159</strain>
    </source>
</reference>
<evidence type="ECO:0000256" key="11">
    <source>
        <dbReference type="ARBA" id="ARBA00023201"/>
    </source>
</evidence>
<evidence type="ECO:0000256" key="7">
    <source>
        <dbReference type="ARBA" id="ARBA00022989"/>
    </source>
</evidence>
<evidence type="ECO:0000256" key="5">
    <source>
        <dbReference type="ARBA" id="ARBA00022692"/>
    </source>
</evidence>
<dbReference type="PROSITE" id="PS00456">
    <property type="entry name" value="NA_SOLUT_SYMP_1"/>
    <property type="match status" value="1"/>
</dbReference>
<feature type="transmembrane region" description="Helical" evidence="14">
    <location>
        <begin position="367"/>
        <end position="387"/>
    </location>
</feature>
<evidence type="ECO:0000256" key="2">
    <source>
        <dbReference type="ARBA" id="ARBA00006434"/>
    </source>
</evidence>
<dbReference type="InterPro" id="IPR018212">
    <property type="entry name" value="Na/solute_symporter_CS"/>
</dbReference>
<keyword evidence="3" id="KW-0813">Transport</keyword>
<keyword evidence="9" id="KW-0406">Ion transport</keyword>
<comment type="similarity">
    <text evidence="2 13">Belongs to the sodium:solute symporter (SSF) (TC 2.A.21) family.</text>
</comment>
<dbReference type="AlphaFoldDB" id="A0A1B9P0I8"/>
<dbReference type="PANTHER" id="PTHR48086">
    <property type="entry name" value="SODIUM/PROLINE SYMPORTER-RELATED"/>
    <property type="match status" value="1"/>
</dbReference>
<evidence type="ECO:0000256" key="12">
    <source>
        <dbReference type="ARBA" id="ARBA00033708"/>
    </source>
</evidence>
<protein>
    <submittedName>
        <fullName evidence="15">Sodium:proline symporter</fullName>
    </submittedName>
</protein>
<dbReference type="RefSeq" id="WP_065610486.1">
    <property type="nucleotide sequence ID" value="NZ_CAWMPN010000008.1"/>
</dbReference>
<feature type="transmembrane region" description="Helical" evidence="14">
    <location>
        <begin position="433"/>
        <end position="454"/>
    </location>
</feature>
<keyword evidence="7 14" id="KW-1133">Transmembrane helix</keyword>
<dbReference type="GO" id="GO:0005886">
    <property type="term" value="C:plasma membrane"/>
    <property type="evidence" value="ECO:0007669"/>
    <property type="project" value="UniProtKB-SubCell"/>
</dbReference>
<comment type="caution">
    <text evidence="15">The sequence shown here is derived from an EMBL/GenBank/DDBJ whole genome shotgun (WGS) entry which is preliminary data.</text>
</comment>
<dbReference type="PANTHER" id="PTHR48086:SF3">
    <property type="entry name" value="SODIUM_PROLINE SYMPORTER"/>
    <property type="match status" value="1"/>
</dbReference>
<organism evidence="15 16">
    <name type="scientific">Aliivibrio logei</name>
    <name type="common">Vibrio logei</name>
    <dbReference type="NCBI Taxonomy" id="688"/>
    <lineage>
        <taxon>Bacteria</taxon>
        <taxon>Pseudomonadati</taxon>
        <taxon>Pseudomonadota</taxon>
        <taxon>Gammaproteobacteria</taxon>
        <taxon>Vibrionales</taxon>
        <taxon>Vibrionaceae</taxon>
        <taxon>Aliivibrio</taxon>
    </lineage>
</organism>
<proteinExistence type="inferred from homology"/>
<feature type="transmembrane region" description="Helical" evidence="14">
    <location>
        <begin position="258"/>
        <end position="279"/>
    </location>
</feature>
<evidence type="ECO:0000313" key="15">
    <source>
        <dbReference type="EMBL" id="OCH21878.1"/>
    </source>
</evidence>
<evidence type="ECO:0000256" key="9">
    <source>
        <dbReference type="ARBA" id="ARBA00023065"/>
    </source>
</evidence>
<name>A0A1B9P0I8_ALILO</name>
<feature type="transmembrane region" description="Helical" evidence="14">
    <location>
        <begin position="6"/>
        <end position="25"/>
    </location>
</feature>
<feature type="transmembrane region" description="Helical" evidence="14">
    <location>
        <begin position="221"/>
        <end position="237"/>
    </location>
</feature>
<dbReference type="Gene3D" id="1.20.1730.10">
    <property type="entry name" value="Sodium/glucose cotransporter"/>
    <property type="match status" value="1"/>
</dbReference>
<feature type="transmembrane region" description="Helical" evidence="14">
    <location>
        <begin position="182"/>
        <end position="201"/>
    </location>
</feature>
<feature type="transmembrane region" description="Helical" evidence="14">
    <location>
        <begin position="344"/>
        <end position="361"/>
    </location>
</feature>
<keyword evidence="8" id="KW-0915">Sodium</keyword>
<dbReference type="InterPro" id="IPR001734">
    <property type="entry name" value="Na/solute_symporter"/>
</dbReference>
<keyword evidence="11" id="KW-0739">Sodium transport</keyword>
<keyword evidence="4" id="KW-1003">Cell membrane</keyword>
<evidence type="ECO:0000256" key="14">
    <source>
        <dbReference type="SAM" id="Phobius"/>
    </source>
</evidence>
<gene>
    <name evidence="15" type="ORF">A6E04_08435</name>
</gene>
<evidence type="ECO:0000256" key="8">
    <source>
        <dbReference type="ARBA" id="ARBA00023053"/>
    </source>
</evidence>
<dbReference type="GO" id="GO:0046942">
    <property type="term" value="P:carboxylic acid transport"/>
    <property type="evidence" value="ECO:0007669"/>
    <property type="project" value="UniProtKB-ARBA"/>
</dbReference>
<sequence>MFNIHIGYLTIILSIIALISLYISSRAKTVEGFFSGISSKGKEPNLLTLTFSQVTTWIFARSLLNAISLGYLFGISGVIAYSTYYGSFITGWLIINSLRQHHHVSSIQSFLHQQFGRWGEHCYNALISMRLLTEVFANLLVIGIVFGSIGSSSYTWSIIIVSAITLFYSMNGGLRASLKTDVFQTAILIISIITLTVALAFHPLFDVHAILTSSPKIDNPGWILFVIALLQVLSYPMHDPVMMDRGFIANIKTTKKSFIYAFILSTILIFAFGLLGVFAKTTSGITSGVLPALQDLFGTPMMFIIAIALTISAASTMDSTFSSAAKLIVVDIGKNNISILKGRLTMMLFAIGGLILVFFGNNDLYDAVAISGTISLTLTPVIIFNLFGKIRVATWCFITNFIVSIIGAALYYFEKNGYINLIESIFGVTHSYSKLLIITAFIILFGLIIFSLGIKNERLTRVN</sequence>
<dbReference type="GO" id="GO:0015293">
    <property type="term" value="F:symporter activity"/>
    <property type="evidence" value="ECO:0007669"/>
    <property type="project" value="UniProtKB-KW"/>
</dbReference>
<comment type="catalytic activity">
    <reaction evidence="12">
        <text>L-proline(in) + Na(+)(in) = L-proline(out) + Na(+)(out)</text>
        <dbReference type="Rhea" id="RHEA:28967"/>
        <dbReference type="ChEBI" id="CHEBI:29101"/>
        <dbReference type="ChEBI" id="CHEBI:60039"/>
    </reaction>
</comment>
<keyword evidence="6" id="KW-0769">Symport</keyword>
<evidence type="ECO:0000256" key="6">
    <source>
        <dbReference type="ARBA" id="ARBA00022847"/>
    </source>
</evidence>
<evidence type="ECO:0000256" key="3">
    <source>
        <dbReference type="ARBA" id="ARBA00022448"/>
    </source>
</evidence>
<feature type="transmembrane region" description="Helical" evidence="14">
    <location>
        <begin position="70"/>
        <end position="95"/>
    </location>
</feature>
<evidence type="ECO:0000313" key="16">
    <source>
        <dbReference type="Proteomes" id="UP000093523"/>
    </source>
</evidence>
<dbReference type="InterPro" id="IPR038377">
    <property type="entry name" value="Na/Glc_symporter_sf"/>
</dbReference>
<comment type="subcellular location">
    <subcellularLocation>
        <location evidence="1">Cell membrane</location>
        <topology evidence="1">Multi-pass membrane protein</topology>
    </subcellularLocation>
</comment>
<dbReference type="STRING" id="688.A6E04_08435"/>
<dbReference type="InterPro" id="IPR050277">
    <property type="entry name" value="Sodium:Solute_Symporter"/>
</dbReference>
<feature type="transmembrane region" description="Helical" evidence="14">
    <location>
        <begin position="394"/>
        <end position="413"/>
    </location>
</feature>
<dbReference type="OrthoDB" id="1190692at2"/>
<dbReference type="Proteomes" id="UP000093523">
    <property type="component" value="Unassembled WGS sequence"/>
</dbReference>
<feature type="transmembrane region" description="Helical" evidence="14">
    <location>
        <begin position="299"/>
        <end position="317"/>
    </location>
</feature>
<dbReference type="EMBL" id="MAJU01000008">
    <property type="protein sequence ID" value="OCH21878.1"/>
    <property type="molecule type" value="Genomic_DNA"/>
</dbReference>
<dbReference type="Pfam" id="PF00474">
    <property type="entry name" value="SSF"/>
    <property type="match status" value="1"/>
</dbReference>
<evidence type="ECO:0000256" key="13">
    <source>
        <dbReference type="RuleBase" id="RU362091"/>
    </source>
</evidence>